<dbReference type="Proteomes" id="UP001058860">
    <property type="component" value="Chromosome"/>
</dbReference>
<evidence type="ECO:0000313" key="1">
    <source>
        <dbReference type="EMBL" id="UUY02737.1"/>
    </source>
</evidence>
<keyword evidence="2" id="KW-1185">Reference proteome</keyword>
<organism evidence="1 2">
    <name type="scientific">Svornostia abyssi</name>
    <dbReference type="NCBI Taxonomy" id="2898438"/>
    <lineage>
        <taxon>Bacteria</taxon>
        <taxon>Bacillati</taxon>
        <taxon>Actinomycetota</taxon>
        <taxon>Thermoleophilia</taxon>
        <taxon>Solirubrobacterales</taxon>
        <taxon>Baekduiaceae</taxon>
        <taxon>Svornostia</taxon>
    </lineage>
</organism>
<name>A0ABY5PE87_9ACTN</name>
<gene>
    <name evidence="1" type="ORF">LRS13_18915</name>
</gene>
<evidence type="ECO:0000313" key="2">
    <source>
        <dbReference type="Proteomes" id="UP001058860"/>
    </source>
</evidence>
<sequence>MEMRAMRAESGPAVIVLSGSAQAIDTAALLDQLASACAHGDGIVDLLEVPTITSPLFGVLQATARRLHREGARLIVVCPEADLTRLRTMRAGRDFGLSSSVDGAQWELQRAPSRFQRT</sequence>
<proteinExistence type="predicted"/>
<dbReference type="RefSeq" id="WP_353863260.1">
    <property type="nucleotide sequence ID" value="NZ_CP088295.1"/>
</dbReference>
<dbReference type="EMBL" id="CP088295">
    <property type="protein sequence ID" value="UUY02737.1"/>
    <property type="molecule type" value="Genomic_DNA"/>
</dbReference>
<reference evidence="2" key="1">
    <citation type="submission" date="2021-11" db="EMBL/GenBank/DDBJ databases">
        <title>Cultivation dependent microbiological survey of springs from the worlds oldest radium mine currently devoted to the extraction of radon-saturated water.</title>
        <authorList>
            <person name="Kapinusova G."/>
            <person name="Smrhova T."/>
            <person name="Strejcek M."/>
            <person name="Suman J."/>
            <person name="Jani K."/>
            <person name="Pajer P."/>
            <person name="Uhlik O."/>
        </authorList>
    </citation>
    <scope>NUCLEOTIDE SEQUENCE [LARGE SCALE GENOMIC DNA]</scope>
    <source>
        <strain evidence="2">J379</strain>
    </source>
</reference>
<evidence type="ECO:0008006" key="3">
    <source>
        <dbReference type="Google" id="ProtNLM"/>
    </source>
</evidence>
<dbReference type="InterPro" id="IPR036513">
    <property type="entry name" value="STAS_dom_sf"/>
</dbReference>
<protein>
    <recommendedName>
        <fullName evidence="3">STAS domain-containing protein</fullName>
    </recommendedName>
</protein>
<accession>A0ABY5PE87</accession>
<dbReference type="Gene3D" id="3.30.750.24">
    <property type="entry name" value="STAS domain"/>
    <property type="match status" value="1"/>
</dbReference>
<dbReference type="SUPFAM" id="SSF52091">
    <property type="entry name" value="SpoIIaa-like"/>
    <property type="match status" value="1"/>
</dbReference>